<dbReference type="InterPro" id="IPR036396">
    <property type="entry name" value="Cyt_P450_sf"/>
</dbReference>
<evidence type="ECO:0000256" key="7">
    <source>
        <dbReference type="ARBA" id="ARBA00023033"/>
    </source>
</evidence>
<dbReference type="Proteomes" id="UP001305779">
    <property type="component" value="Unassembled WGS sequence"/>
</dbReference>
<comment type="similarity">
    <text evidence="2 8">Belongs to the cytochrome P450 family.</text>
</comment>
<evidence type="ECO:0000313" key="11">
    <source>
        <dbReference type="Proteomes" id="UP001305779"/>
    </source>
</evidence>
<dbReference type="PANTHER" id="PTHR24305:SF237">
    <property type="entry name" value="CYTOCHROME P450 MONOOXYGENASE ATNE-RELATED"/>
    <property type="match status" value="1"/>
</dbReference>
<comment type="caution">
    <text evidence="10">The sequence shown here is derived from an EMBL/GenBank/DDBJ whole genome shotgun (WGS) entry which is preliminary data.</text>
</comment>
<dbReference type="Gene3D" id="1.10.630.10">
    <property type="entry name" value="Cytochrome P450"/>
    <property type="match status" value="1"/>
</dbReference>
<keyword evidence="3 8" id="KW-0349">Heme</keyword>
<evidence type="ECO:0000256" key="8">
    <source>
        <dbReference type="RuleBase" id="RU000461"/>
    </source>
</evidence>
<evidence type="ECO:0000256" key="2">
    <source>
        <dbReference type="ARBA" id="ARBA00010617"/>
    </source>
</evidence>
<evidence type="ECO:0000256" key="9">
    <source>
        <dbReference type="SAM" id="Phobius"/>
    </source>
</evidence>
<dbReference type="EMBL" id="JAXOVC010000002">
    <property type="protein sequence ID" value="KAK4505869.1"/>
    <property type="molecule type" value="Genomic_DNA"/>
</dbReference>
<protein>
    <recommendedName>
        <fullName evidence="12">Cytochrome P450</fullName>
    </recommendedName>
</protein>
<evidence type="ECO:0000256" key="5">
    <source>
        <dbReference type="ARBA" id="ARBA00023002"/>
    </source>
</evidence>
<keyword evidence="9" id="KW-0812">Transmembrane</keyword>
<evidence type="ECO:0000256" key="4">
    <source>
        <dbReference type="ARBA" id="ARBA00022723"/>
    </source>
</evidence>
<comment type="cofactor">
    <cofactor evidence="1">
        <name>heme</name>
        <dbReference type="ChEBI" id="CHEBI:30413"/>
    </cofactor>
</comment>
<keyword evidence="4 8" id="KW-0479">Metal-binding</keyword>
<accession>A0ABR0EW69</accession>
<sequence>MDKIPEQFHQIMANRPQLVEMRDFVYATMEKAPRVPEQLSEMLSTGSEHLNEFFVRSSDQIREMVAARPEVSGLVGSCVSSFRCVSTAAIIGVVLASFAAYVVYQLYFHPLAKYPGPLLGRLTQWYDVYHAYVGDKHILFYHLHKKYGTVVRFSPNSLSINDPAALKVIYAHGANVQKSVFYKCFRAAPQAISTLLATEKHHHARKRRIMGQAFSENALRGFEQYVLGHVQDMVDRIGVAVNRPGAEKSRWSVPLDMANWCNWLVFDIMGDLVFGRSFGTLGEKPENREGIFLLGRAARRNYVVAAMPALLYTGLEKWLPILRGLFLDRCKYLAFGKKQVMERTKEAGFGSSPMETGRRDIFSFLLHAKDPESGEGMPMPELWMEGNTLIVAGSDTTSTTLAATLYYLLHNPSTLEKLTAEIRSTFPSRGAIHMGPQMQSCTYLRACLDETMRMTPAVGGVLPREILKGGLAIPALNLNLPAGIDVGIPIYAIHHHSDYVVEPFKFDPERWLSKDHPQDRDALNAVYNPFSIGHRACLGKPLVYMELCIAVARLLWEYDLRLSGDQKVSGFISRDIGTGKRQEGEYQLQDWFMSRNEGPHAEFRVREGI</sequence>
<keyword evidence="5 8" id="KW-0560">Oxidoreductase</keyword>
<dbReference type="InterPro" id="IPR017972">
    <property type="entry name" value="Cyt_P450_CS"/>
</dbReference>
<keyword evidence="11" id="KW-1185">Reference proteome</keyword>
<proteinExistence type="inferred from homology"/>
<evidence type="ECO:0000256" key="1">
    <source>
        <dbReference type="ARBA" id="ARBA00001971"/>
    </source>
</evidence>
<dbReference type="Pfam" id="PF00067">
    <property type="entry name" value="p450"/>
    <property type="match status" value="1"/>
</dbReference>
<dbReference type="InterPro" id="IPR001128">
    <property type="entry name" value="Cyt_P450"/>
</dbReference>
<dbReference type="PROSITE" id="PS00086">
    <property type="entry name" value="CYTOCHROME_P450"/>
    <property type="match status" value="1"/>
</dbReference>
<name>A0ABR0EW69_ZASCE</name>
<keyword evidence="6 8" id="KW-0408">Iron</keyword>
<evidence type="ECO:0000256" key="6">
    <source>
        <dbReference type="ARBA" id="ARBA00023004"/>
    </source>
</evidence>
<keyword evidence="7 8" id="KW-0503">Monooxygenase</keyword>
<evidence type="ECO:0008006" key="12">
    <source>
        <dbReference type="Google" id="ProtNLM"/>
    </source>
</evidence>
<evidence type="ECO:0000256" key="3">
    <source>
        <dbReference type="ARBA" id="ARBA00022617"/>
    </source>
</evidence>
<evidence type="ECO:0000313" key="10">
    <source>
        <dbReference type="EMBL" id="KAK4505869.1"/>
    </source>
</evidence>
<dbReference type="InterPro" id="IPR002401">
    <property type="entry name" value="Cyt_P450_E_grp-I"/>
</dbReference>
<organism evidence="10 11">
    <name type="scientific">Zasmidium cellare</name>
    <name type="common">Wine cellar mold</name>
    <name type="synonym">Racodium cellare</name>
    <dbReference type="NCBI Taxonomy" id="395010"/>
    <lineage>
        <taxon>Eukaryota</taxon>
        <taxon>Fungi</taxon>
        <taxon>Dikarya</taxon>
        <taxon>Ascomycota</taxon>
        <taxon>Pezizomycotina</taxon>
        <taxon>Dothideomycetes</taxon>
        <taxon>Dothideomycetidae</taxon>
        <taxon>Mycosphaerellales</taxon>
        <taxon>Mycosphaerellaceae</taxon>
        <taxon>Zasmidium</taxon>
    </lineage>
</organism>
<keyword evidence="9" id="KW-1133">Transmembrane helix</keyword>
<dbReference type="SUPFAM" id="SSF48264">
    <property type="entry name" value="Cytochrome P450"/>
    <property type="match status" value="1"/>
</dbReference>
<dbReference type="InterPro" id="IPR050121">
    <property type="entry name" value="Cytochrome_P450_monoxygenase"/>
</dbReference>
<keyword evidence="9" id="KW-0472">Membrane</keyword>
<dbReference type="PRINTS" id="PR00385">
    <property type="entry name" value="P450"/>
</dbReference>
<dbReference type="PANTHER" id="PTHR24305">
    <property type="entry name" value="CYTOCHROME P450"/>
    <property type="match status" value="1"/>
</dbReference>
<dbReference type="PRINTS" id="PR00463">
    <property type="entry name" value="EP450I"/>
</dbReference>
<reference evidence="10 11" key="1">
    <citation type="journal article" date="2023" name="G3 (Bethesda)">
        <title>A chromosome-level genome assembly of Zasmidium syzygii isolated from banana leaves.</title>
        <authorList>
            <person name="van Westerhoven A.C."/>
            <person name="Mehrabi R."/>
            <person name="Talebi R."/>
            <person name="Steentjes M.B.F."/>
            <person name="Corcolon B."/>
            <person name="Chong P.A."/>
            <person name="Kema G.H.J."/>
            <person name="Seidl M.F."/>
        </authorList>
    </citation>
    <scope>NUCLEOTIDE SEQUENCE [LARGE SCALE GENOMIC DNA]</scope>
    <source>
        <strain evidence="10 11">P124</strain>
    </source>
</reference>
<dbReference type="CDD" id="cd11061">
    <property type="entry name" value="CYP67-like"/>
    <property type="match status" value="1"/>
</dbReference>
<gene>
    <name evidence="10" type="ORF">PRZ48_003834</name>
</gene>
<feature type="transmembrane region" description="Helical" evidence="9">
    <location>
        <begin position="84"/>
        <end position="104"/>
    </location>
</feature>